<keyword evidence="4 7" id="KW-1133">Transmembrane helix</keyword>
<dbReference type="OrthoDB" id="340608at2759"/>
<accession>A0A814D958</accession>
<sequence>MSSQPENEDDRDHQKSKKPADTAFKQQRLPAWQPIITANTALPVFLIIGLVFIPIGIVLVVTSNRVNEFDLDYTDTNCISTSVANTTCADVLAKANYTGQSCTCVKSFTLDTDFNGDVYFYYGLVNYYQNHRRYVRSRDDNQLLGKTDRVSTDCQPFQKATNGSDIDIAPCGAIANSKFNDTFSLSFNNNETVNIAKTGIAWSTDKDVKFRNPTNAATYFPAQPHPPNWNGTAWDLDPTSADNDGYQNEDFIVWMRTAAMPTFRKLYRKVITSSTGSFQNGLPKGTYYLTVTYNYPVSSFAGRKQFIISTTSWMGGKNPFLGWAYIAVGIICMITFVIFFILHKTWKTENLASYQMRRMQNRPPISTSEYYPIEESNQKTIISSSITLPSGPQQNNLSSNLSGTIDSFNNKTSTTQTAVGNVPSNEMSSMAMVMVTSPSYNDDISFEQNNSLLNESTDKVNLSSLSFLQTKQRQINHRRNKSEPVILGNLEELSSSLSPNPTTSLLLESSSTSTTSNESAMSNNTSFENKRKSSSKNLSPSTNIKQTTNGERPSSSTTKKKKPWYNVS</sequence>
<dbReference type="InterPro" id="IPR005045">
    <property type="entry name" value="CDC50/LEM3_fam"/>
</dbReference>
<dbReference type="PANTHER" id="PTHR10926:SF0">
    <property type="entry name" value="CDC50, ISOFORM A"/>
    <property type="match status" value="1"/>
</dbReference>
<evidence type="ECO:0000313" key="9">
    <source>
        <dbReference type="Proteomes" id="UP000663832"/>
    </source>
</evidence>
<evidence type="ECO:0008006" key="10">
    <source>
        <dbReference type="Google" id="ProtNLM"/>
    </source>
</evidence>
<evidence type="ECO:0000256" key="4">
    <source>
        <dbReference type="ARBA" id="ARBA00022989"/>
    </source>
</evidence>
<dbReference type="Pfam" id="PF03381">
    <property type="entry name" value="CDC50"/>
    <property type="match status" value="1"/>
</dbReference>
<dbReference type="Proteomes" id="UP000663832">
    <property type="component" value="Unassembled WGS sequence"/>
</dbReference>
<dbReference type="PANTHER" id="PTHR10926">
    <property type="entry name" value="CELL CYCLE CONTROL PROTEIN 50"/>
    <property type="match status" value="1"/>
</dbReference>
<keyword evidence="9" id="KW-1185">Reference proteome</keyword>
<evidence type="ECO:0000313" key="8">
    <source>
        <dbReference type="EMBL" id="CAF0951163.1"/>
    </source>
</evidence>
<protein>
    <recommendedName>
        <fullName evidence="10">Cell cycle control protein 50A</fullName>
    </recommendedName>
</protein>
<feature type="region of interest" description="Disordered" evidence="6">
    <location>
        <begin position="494"/>
        <end position="568"/>
    </location>
</feature>
<gene>
    <name evidence="8" type="ORF">QVE165_LOCUS12223</name>
</gene>
<dbReference type="EMBL" id="CAJNOM010000060">
    <property type="protein sequence ID" value="CAF0951163.1"/>
    <property type="molecule type" value="Genomic_DNA"/>
</dbReference>
<feature type="transmembrane region" description="Helical" evidence="7">
    <location>
        <begin position="41"/>
        <end position="61"/>
    </location>
</feature>
<name>A0A814D958_9BILA</name>
<feature type="compositionally biased region" description="Basic residues" evidence="6">
    <location>
        <begin position="558"/>
        <end position="568"/>
    </location>
</feature>
<evidence type="ECO:0000256" key="6">
    <source>
        <dbReference type="SAM" id="MobiDB-lite"/>
    </source>
</evidence>
<organism evidence="8 9">
    <name type="scientific">Adineta steineri</name>
    <dbReference type="NCBI Taxonomy" id="433720"/>
    <lineage>
        <taxon>Eukaryota</taxon>
        <taxon>Metazoa</taxon>
        <taxon>Spiralia</taxon>
        <taxon>Gnathifera</taxon>
        <taxon>Rotifera</taxon>
        <taxon>Eurotatoria</taxon>
        <taxon>Bdelloidea</taxon>
        <taxon>Adinetida</taxon>
        <taxon>Adinetidae</taxon>
        <taxon>Adineta</taxon>
    </lineage>
</organism>
<dbReference type="GO" id="GO:0005794">
    <property type="term" value="C:Golgi apparatus"/>
    <property type="evidence" value="ECO:0007669"/>
    <property type="project" value="TreeGrafter"/>
</dbReference>
<feature type="transmembrane region" description="Helical" evidence="7">
    <location>
        <begin position="320"/>
        <end position="342"/>
    </location>
</feature>
<evidence type="ECO:0000256" key="2">
    <source>
        <dbReference type="ARBA" id="ARBA00009457"/>
    </source>
</evidence>
<feature type="compositionally biased region" description="Polar residues" evidence="6">
    <location>
        <begin position="535"/>
        <end position="553"/>
    </location>
</feature>
<dbReference type="AlphaFoldDB" id="A0A814D958"/>
<evidence type="ECO:0000256" key="1">
    <source>
        <dbReference type="ARBA" id="ARBA00004141"/>
    </source>
</evidence>
<comment type="caution">
    <text evidence="8">The sequence shown here is derived from an EMBL/GenBank/DDBJ whole genome shotgun (WGS) entry which is preliminary data.</text>
</comment>
<evidence type="ECO:0000256" key="3">
    <source>
        <dbReference type="ARBA" id="ARBA00022692"/>
    </source>
</evidence>
<reference evidence="8" key="1">
    <citation type="submission" date="2021-02" db="EMBL/GenBank/DDBJ databases">
        <authorList>
            <person name="Nowell W R."/>
        </authorList>
    </citation>
    <scope>NUCLEOTIDE SEQUENCE</scope>
</reference>
<proteinExistence type="inferred from homology"/>
<keyword evidence="5 7" id="KW-0472">Membrane</keyword>
<evidence type="ECO:0000256" key="5">
    <source>
        <dbReference type="ARBA" id="ARBA00023136"/>
    </source>
</evidence>
<feature type="region of interest" description="Disordered" evidence="6">
    <location>
        <begin position="1"/>
        <end position="20"/>
    </location>
</feature>
<comment type="similarity">
    <text evidence="2">Belongs to the CDC50/LEM3 family.</text>
</comment>
<dbReference type="GO" id="GO:0005783">
    <property type="term" value="C:endoplasmic reticulum"/>
    <property type="evidence" value="ECO:0007669"/>
    <property type="project" value="TreeGrafter"/>
</dbReference>
<comment type="subcellular location">
    <subcellularLocation>
        <location evidence="1">Membrane</location>
        <topology evidence="1">Multi-pass membrane protein</topology>
    </subcellularLocation>
</comment>
<keyword evidence="3 7" id="KW-0812">Transmembrane</keyword>
<evidence type="ECO:0000256" key="7">
    <source>
        <dbReference type="SAM" id="Phobius"/>
    </source>
</evidence>
<dbReference type="GO" id="GO:0005886">
    <property type="term" value="C:plasma membrane"/>
    <property type="evidence" value="ECO:0007669"/>
    <property type="project" value="TreeGrafter"/>
</dbReference>
<feature type="compositionally biased region" description="Low complexity" evidence="6">
    <location>
        <begin position="494"/>
        <end position="526"/>
    </location>
</feature>